<dbReference type="PANTHER" id="PTHR23003">
    <property type="entry name" value="RNA RECOGNITION MOTIF RRM DOMAIN CONTAINING PROTEIN"/>
    <property type="match status" value="1"/>
</dbReference>
<dbReference type="Gene3D" id="3.30.70.330">
    <property type="match status" value="2"/>
</dbReference>
<dbReference type="InterPro" id="IPR000504">
    <property type="entry name" value="RRM_dom"/>
</dbReference>
<gene>
    <name evidence="5" type="ORF">OKIOD_LOCUS14613</name>
</gene>
<dbReference type="SUPFAM" id="SSF54928">
    <property type="entry name" value="RNA-binding domain, RBD"/>
    <property type="match status" value="1"/>
</dbReference>
<feature type="domain" description="RRM" evidence="4">
    <location>
        <begin position="150"/>
        <end position="234"/>
    </location>
</feature>
<protein>
    <submittedName>
        <fullName evidence="5">Oidioi.mRNA.OKI2018_I69.chr2.g5848.t2.cds</fullName>
    </submittedName>
</protein>
<dbReference type="PROSITE" id="PS50102">
    <property type="entry name" value="RRM"/>
    <property type="match status" value="2"/>
</dbReference>
<evidence type="ECO:0000256" key="3">
    <source>
        <dbReference type="SAM" id="MobiDB-lite"/>
    </source>
</evidence>
<keyword evidence="1 2" id="KW-0694">RNA-binding</keyword>
<feature type="compositionally biased region" description="Basic residues" evidence="3">
    <location>
        <begin position="256"/>
        <end position="274"/>
    </location>
</feature>
<dbReference type="InterPro" id="IPR012677">
    <property type="entry name" value="Nucleotide-bd_a/b_plait_sf"/>
</dbReference>
<dbReference type="Proteomes" id="UP001158576">
    <property type="component" value="Chromosome 2"/>
</dbReference>
<evidence type="ECO:0000256" key="1">
    <source>
        <dbReference type="ARBA" id="ARBA00022884"/>
    </source>
</evidence>
<name>A0ABN7T7K1_OIKDI</name>
<dbReference type="InterPro" id="IPR003954">
    <property type="entry name" value="RRM_euk-type"/>
</dbReference>
<keyword evidence="6" id="KW-1185">Reference proteome</keyword>
<proteinExistence type="predicted"/>
<dbReference type="EMBL" id="OU015567">
    <property type="protein sequence ID" value="CAG5111550.1"/>
    <property type="molecule type" value="Genomic_DNA"/>
</dbReference>
<reference evidence="5 6" key="1">
    <citation type="submission" date="2021-04" db="EMBL/GenBank/DDBJ databases">
        <authorList>
            <person name="Bliznina A."/>
        </authorList>
    </citation>
    <scope>NUCLEOTIDE SEQUENCE [LARGE SCALE GENOMIC DNA]</scope>
</reference>
<evidence type="ECO:0000313" key="5">
    <source>
        <dbReference type="EMBL" id="CAG5111550.1"/>
    </source>
</evidence>
<dbReference type="SMART" id="SM00361">
    <property type="entry name" value="RRM_1"/>
    <property type="match status" value="2"/>
</dbReference>
<feature type="domain" description="RRM" evidence="4">
    <location>
        <begin position="6"/>
        <end position="76"/>
    </location>
</feature>
<feature type="compositionally biased region" description="Basic and acidic residues" evidence="3">
    <location>
        <begin position="275"/>
        <end position="320"/>
    </location>
</feature>
<dbReference type="InterPro" id="IPR050374">
    <property type="entry name" value="RRT5_SRSF_SR"/>
</dbReference>
<dbReference type="Pfam" id="PF00076">
    <property type="entry name" value="RRM_1"/>
    <property type="match status" value="2"/>
</dbReference>
<evidence type="ECO:0000313" key="6">
    <source>
        <dbReference type="Proteomes" id="UP001158576"/>
    </source>
</evidence>
<sequence>MGKYGYSVWMGGLPERVRSRDIDDFFKGYGKIVDISIKTKYAFIEFEDERDATDAVKDLDDQKLNGSRVRLEMSKGCKDKYRDFQRTGRVRYRSYSRSVSPGRRRHRSRSPYGGRGRSRSRSPARGYDRRETFYSKPAYKKYGAPEKTRWTVEVDNLSSRCRVPCAQENACWQDLKDFMRKAGEVTYGDAHGSDLGRNRGVVCYEREDDARRAVEELDGRDFNGREVKLVFKVREEWGDSGGSGRRGRSRSDSRGRSRSRSRSPRRRSRSRSRSGRRERGSRDRSRDRSRSRDNKSREKSRDRSRSRSKSNKRDSRSRSR</sequence>
<dbReference type="PANTHER" id="PTHR23003:SF51">
    <property type="entry name" value="SERINE-ARGININE PROTEIN 55"/>
    <property type="match status" value="1"/>
</dbReference>
<dbReference type="InterPro" id="IPR035979">
    <property type="entry name" value="RBD_domain_sf"/>
</dbReference>
<dbReference type="CDD" id="cd12339">
    <property type="entry name" value="RRM2_SRSF1_4_like"/>
    <property type="match status" value="1"/>
</dbReference>
<evidence type="ECO:0000259" key="4">
    <source>
        <dbReference type="PROSITE" id="PS50102"/>
    </source>
</evidence>
<feature type="region of interest" description="Disordered" evidence="3">
    <location>
        <begin position="93"/>
        <end position="130"/>
    </location>
</feature>
<organism evidence="5 6">
    <name type="scientific">Oikopleura dioica</name>
    <name type="common">Tunicate</name>
    <dbReference type="NCBI Taxonomy" id="34765"/>
    <lineage>
        <taxon>Eukaryota</taxon>
        <taxon>Metazoa</taxon>
        <taxon>Chordata</taxon>
        <taxon>Tunicata</taxon>
        <taxon>Appendicularia</taxon>
        <taxon>Copelata</taxon>
        <taxon>Oikopleuridae</taxon>
        <taxon>Oikopleura</taxon>
    </lineage>
</organism>
<evidence type="ECO:0000256" key="2">
    <source>
        <dbReference type="PROSITE-ProRule" id="PRU00176"/>
    </source>
</evidence>
<feature type="region of interest" description="Disordered" evidence="3">
    <location>
        <begin position="237"/>
        <end position="320"/>
    </location>
</feature>
<dbReference type="SMART" id="SM00360">
    <property type="entry name" value="RRM"/>
    <property type="match status" value="2"/>
</dbReference>
<accession>A0ABN7T7K1</accession>